<sequence length="786" mass="84868">MVKPNTPVIIGVGEYSERLNDSNYQAMSHVQLAVAAGKQALNDALSADALTPHIDTIAAVRTFEDTSVALSGPFGKSNNFPGSIARHLNISPKRCVLEVAGGQSPQHLVNEFCEEIAAGNASMVLLAGAEAISTVRHLVTQQQNADWSETLDEAFEDRGAGIGNINTRYQMAHGLTAAPPSYALAENARRARLGLSRNDYIDHMAQLFARFTPVAADNPHSMAKEIYSAEQLATINEDNRMIADPYPRRMVARDQVNQGAAVLLTSFGKARELGIDEHKMVFLHGYTDLSEKSLIERPDLGASPAAQLASRKALEYAGISADELSCIDLYSCFPIAVLNVCDGLGLKIDDPRGLTVTGGLPYFGGAGNNYSMHAICSTAQRLRHQPGSFGFVGANGGTLSKYSVGIYSTTPTEFKVCDSAELQSQLNQQPGARVSVNAKGVGVIDSFTVIYKKGAPSQAVIIGSLKESSERFFATPEIDDTETLQRLLSEREPVGMTIYVEPTPRGNRFAFDKASLTQRFPKHAPALRESYEFCQVKREGHLLQVTINRPESRNCLHPPAHLELESIFDAYYADSSLWVCILTGAGSEAFCAGNDLKYSASGKPVYMPLSGFAGLTSRKTRNKPVIAAVNGHAMGGGLEICLACDIVVADETARFALSEVKVGVIAAMGGLVRLPRQLPEKIASDMVLTGRSIDVDTALHYGLVSRKASAGQALATARQVAEEILQASPTSVRLSLEYMNEAKDFASESEAIAHDYPQLDELINSHDMLEGIMAFSQKPKPNWKNH</sequence>
<name>A0ABX1GBV0_9GAMM</name>
<evidence type="ECO:0000313" key="5">
    <source>
        <dbReference type="Proteomes" id="UP000765845"/>
    </source>
</evidence>
<dbReference type="PANTHER" id="PTHR11941">
    <property type="entry name" value="ENOYL-COA HYDRATASE-RELATED"/>
    <property type="match status" value="1"/>
</dbReference>
<dbReference type="PANTHER" id="PTHR11941:SF54">
    <property type="entry name" value="ENOYL-COA HYDRATASE, MITOCHONDRIAL"/>
    <property type="match status" value="1"/>
</dbReference>
<dbReference type="CDD" id="cd06558">
    <property type="entry name" value="crotonase-like"/>
    <property type="match status" value="1"/>
</dbReference>
<evidence type="ECO:0000256" key="2">
    <source>
        <dbReference type="RuleBase" id="RU003707"/>
    </source>
</evidence>
<organism evidence="4 5">
    <name type="scientific">Spongiibacter thalassae</name>
    <dbReference type="NCBI Taxonomy" id="2721624"/>
    <lineage>
        <taxon>Bacteria</taxon>
        <taxon>Pseudomonadati</taxon>
        <taxon>Pseudomonadota</taxon>
        <taxon>Gammaproteobacteria</taxon>
        <taxon>Cellvibrionales</taxon>
        <taxon>Spongiibacteraceae</taxon>
        <taxon>Spongiibacter</taxon>
    </lineage>
</organism>
<dbReference type="InterPro" id="IPR040771">
    <property type="entry name" value="TLP1_add_C"/>
</dbReference>
<protein>
    <submittedName>
        <fullName evidence="4">Acetyl-CoA acetyltransferase</fullName>
    </submittedName>
</protein>
<evidence type="ECO:0000259" key="3">
    <source>
        <dbReference type="Pfam" id="PF18313"/>
    </source>
</evidence>
<dbReference type="EMBL" id="JAAWWK010000001">
    <property type="protein sequence ID" value="NKI15963.1"/>
    <property type="molecule type" value="Genomic_DNA"/>
</dbReference>
<reference evidence="4 5" key="1">
    <citation type="submission" date="2020-04" db="EMBL/GenBank/DDBJ databases">
        <authorList>
            <person name="Yoon J."/>
        </authorList>
    </citation>
    <scope>NUCLEOTIDE SEQUENCE [LARGE SCALE GENOMIC DNA]</scope>
    <source>
        <strain evidence="4 5">KMU-166</strain>
    </source>
</reference>
<dbReference type="SUPFAM" id="SSF53901">
    <property type="entry name" value="Thiolase-like"/>
    <property type="match status" value="2"/>
</dbReference>
<dbReference type="PROSITE" id="PS00166">
    <property type="entry name" value="ENOYL_COA_HYDRATASE"/>
    <property type="match status" value="1"/>
</dbReference>
<comment type="similarity">
    <text evidence="1 2">Belongs to the enoyl-CoA hydratase/isomerase family.</text>
</comment>
<comment type="caution">
    <text evidence="4">The sequence shown here is derived from an EMBL/GenBank/DDBJ whole genome shotgun (WGS) entry which is preliminary data.</text>
</comment>
<evidence type="ECO:0000313" key="4">
    <source>
        <dbReference type="EMBL" id="NKI15963.1"/>
    </source>
</evidence>
<keyword evidence="5" id="KW-1185">Reference proteome</keyword>
<dbReference type="Gene3D" id="3.40.47.10">
    <property type="match status" value="1"/>
</dbReference>
<gene>
    <name evidence="4" type="ORF">HCU74_00895</name>
</gene>
<dbReference type="Proteomes" id="UP000765845">
    <property type="component" value="Unassembled WGS sequence"/>
</dbReference>
<feature type="domain" description="Thiolase-like protein type 1 additional C-terminal" evidence="3">
    <location>
        <begin position="421"/>
        <end position="502"/>
    </location>
</feature>
<dbReference type="Gene3D" id="2.40.50.840">
    <property type="match status" value="1"/>
</dbReference>
<dbReference type="InterPro" id="IPR001753">
    <property type="entry name" value="Enoyl-CoA_hydra/iso"/>
</dbReference>
<dbReference type="Pfam" id="PF18313">
    <property type="entry name" value="TLP1_add_C"/>
    <property type="match status" value="1"/>
</dbReference>
<dbReference type="InterPro" id="IPR016039">
    <property type="entry name" value="Thiolase-like"/>
</dbReference>
<dbReference type="Pfam" id="PF00378">
    <property type="entry name" value="ECH_1"/>
    <property type="match status" value="1"/>
</dbReference>
<dbReference type="InterPro" id="IPR018376">
    <property type="entry name" value="Enoyl-CoA_hyd/isom_CS"/>
</dbReference>
<accession>A0ABX1GBV0</accession>
<dbReference type="SUPFAM" id="SSF52096">
    <property type="entry name" value="ClpP/crotonase"/>
    <property type="match status" value="1"/>
</dbReference>
<proteinExistence type="inferred from homology"/>
<dbReference type="Gene3D" id="3.90.226.10">
    <property type="entry name" value="2-enoyl-CoA Hydratase, Chain A, domain 1"/>
    <property type="match status" value="1"/>
</dbReference>
<dbReference type="InterPro" id="IPR029045">
    <property type="entry name" value="ClpP/crotonase-like_dom_sf"/>
</dbReference>
<evidence type="ECO:0000256" key="1">
    <source>
        <dbReference type="ARBA" id="ARBA00005254"/>
    </source>
</evidence>
<dbReference type="RefSeq" id="WP_168448512.1">
    <property type="nucleotide sequence ID" value="NZ_JAAWWK010000001.1"/>
</dbReference>